<dbReference type="GO" id="GO:0030246">
    <property type="term" value="F:carbohydrate binding"/>
    <property type="evidence" value="ECO:0007669"/>
    <property type="project" value="UniProtKB-KW"/>
</dbReference>
<dbReference type="PANTHER" id="PTHR46746:SF3">
    <property type="entry name" value="C-TYPE LECTIN DOMAIN-CONTAINING PROTEIN-RELATED"/>
    <property type="match status" value="1"/>
</dbReference>
<dbReference type="AlphaFoldDB" id="A0A093RMN4"/>
<dbReference type="InterPro" id="IPR016187">
    <property type="entry name" value="CTDL_fold"/>
</dbReference>
<gene>
    <name evidence="2" type="ORF">AS28_11105</name>
</gene>
<sequence length="88" mass="10483">EIRGRNHTERCLISSLMQYFCEPRQESPTARAGCKLCPQDWQLHRDRCYWLSKEKGNWTHGKTDCENQKSQLVVLRDKKEEVNMEEKA</sequence>
<keyword evidence="3" id="KW-1185">Reference proteome</keyword>
<feature type="non-terminal residue" evidence="2">
    <location>
        <position position="1"/>
    </location>
</feature>
<dbReference type="STRING" id="9238.A0A093RMN4"/>
<dbReference type="GO" id="GO:0005886">
    <property type="term" value="C:plasma membrane"/>
    <property type="evidence" value="ECO:0007669"/>
    <property type="project" value="TreeGrafter"/>
</dbReference>
<protein>
    <submittedName>
        <fullName evidence="2">Killer cell lectin-like receptor subfamily B member 1B allele B</fullName>
    </submittedName>
</protein>
<dbReference type="InterPro" id="IPR016186">
    <property type="entry name" value="C-type_lectin-like/link_sf"/>
</dbReference>
<dbReference type="Proteomes" id="UP000054081">
    <property type="component" value="Unassembled WGS sequence"/>
</dbReference>
<dbReference type="EMBL" id="KL225423">
    <property type="protein sequence ID" value="KFW72129.1"/>
    <property type="molecule type" value="Genomic_DNA"/>
</dbReference>
<feature type="non-terminal residue" evidence="2">
    <location>
        <position position="88"/>
    </location>
</feature>
<evidence type="ECO:0000313" key="3">
    <source>
        <dbReference type="Proteomes" id="UP000054081"/>
    </source>
</evidence>
<evidence type="ECO:0000256" key="1">
    <source>
        <dbReference type="ARBA" id="ARBA00022734"/>
    </source>
</evidence>
<keyword evidence="1 2" id="KW-0430">Lectin</keyword>
<dbReference type="SUPFAM" id="SSF56436">
    <property type="entry name" value="C-type lectin-like"/>
    <property type="match status" value="1"/>
</dbReference>
<reference evidence="2 3" key="1">
    <citation type="submission" date="2014-04" db="EMBL/GenBank/DDBJ databases">
        <title>Genome evolution of avian class.</title>
        <authorList>
            <person name="Zhang G."/>
            <person name="Li C."/>
        </authorList>
    </citation>
    <scope>NUCLEOTIDE SEQUENCE [LARGE SCALE GENOMIC DNA]</scope>
    <source>
        <strain evidence="2">BGI_AS28</strain>
    </source>
</reference>
<name>A0A093RMN4_PYGAD</name>
<dbReference type="Gene3D" id="3.10.100.10">
    <property type="entry name" value="Mannose-Binding Protein A, subunit A"/>
    <property type="match status" value="1"/>
</dbReference>
<keyword evidence="2" id="KW-0675">Receptor</keyword>
<dbReference type="PANTHER" id="PTHR46746">
    <property type="entry name" value="KILLER CELL LECTIN-LIKE RECEPTOR SUBFAMILY F MEMBER 2"/>
    <property type="match status" value="1"/>
</dbReference>
<accession>A0A093RMN4</accession>
<proteinExistence type="predicted"/>
<dbReference type="InterPro" id="IPR051379">
    <property type="entry name" value="C-type_Lectin_Receptor_IMM"/>
</dbReference>
<organism evidence="2 3">
    <name type="scientific">Pygoscelis adeliae</name>
    <name type="common">Adelie penguin</name>
    <dbReference type="NCBI Taxonomy" id="9238"/>
    <lineage>
        <taxon>Eukaryota</taxon>
        <taxon>Metazoa</taxon>
        <taxon>Chordata</taxon>
        <taxon>Craniata</taxon>
        <taxon>Vertebrata</taxon>
        <taxon>Euteleostomi</taxon>
        <taxon>Archelosauria</taxon>
        <taxon>Archosauria</taxon>
        <taxon>Dinosauria</taxon>
        <taxon>Saurischia</taxon>
        <taxon>Theropoda</taxon>
        <taxon>Coelurosauria</taxon>
        <taxon>Aves</taxon>
        <taxon>Neognathae</taxon>
        <taxon>Neoaves</taxon>
        <taxon>Aequornithes</taxon>
        <taxon>Sphenisciformes</taxon>
        <taxon>Spheniscidae</taxon>
        <taxon>Pygoscelis</taxon>
    </lineage>
</organism>
<evidence type="ECO:0000313" key="2">
    <source>
        <dbReference type="EMBL" id="KFW72129.1"/>
    </source>
</evidence>